<dbReference type="Pfam" id="PF02325">
    <property type="entry name" value="CCB3_YggT"/>
    <property type="match status" value="1"/>
</dbReference>
<accession>A0ABS5QB25</accession>
<keyword evidence="1" id="KW-0472">Membrane</keyword>
<gene>
    <name evidence="2" type="ORF">KHU32_05830</name>
</gene>
<proteinExistence type="predicted"/>
<keyword evidence="1" id="KW-1133">Transmembrane helix</keyword>
<sequence>MILDALFFLIQAGLTLFFWAILIAAILSLLTGFGILDTRNRFVWALSDFFYRVTEPAMRPVRNRLPNFGNVDLSPLVVMLLVQACMLLVGAIRGYMIRGGLYF</sequence>
<dbReference type="Proteomes" id="UP000766336">
    <property type="component" value="Unassembled WGS sequence"/>
</dbReference>
<dbReference type="InterPro" id="IPR003425">
    <property type="entry name" value="CCB3/YggT"/>
</dbReference>
<dbReference type="EMBL" id="JAHCDA010000001">
    <property type="protein sequence ID" value="MBS7810446.1"/>
    <property type="molecule type" value="Genomic_DNA"/>
</dbReference>
<evidence type="ECO:0000313" key="2">
    <source>
        <dbReference type="EMBL" id="MBS7810446.1"/>
    </source>
</evidence>
<comment type="caution">
    <text evidence="2">The sequence shown here is derived from an EMBL/GenBank/DDBJ whole genome shotgun (WGS) entry which is preliminary data.</text>
</comment>
<keyword evidence="3" id="KW-1185">Reference proteome</keyword>
<protein>
    <submittedName>
        <fullName evidence="2">YggT family protein</fullName>
    </submittedName>
</protein>
<evidence type="ECO:0000313" key="3">
    <source>
        <dbReference type="Proteomes" id="UP000766336"/>
    </source>
</evidence>
<feature type="transmembrane region" description="Helical" evidence="1">
    <location>
        <begin position="73"/>
        <end position="96"/>
    </location>
</feature>
<keyword evidence="1" id="KW-0812">Transmembrane</keyword>
<feature type="transmembrane region" description="Helical" evidence="1">
    <location>
        <begin position="12"/>
        <end position="36"/>
    </location>
</feature>
<name>A0ABS5QB25_9PROT</name>
<reference evidence="2 3" key="1">
    <citation type="submission" date="2021-05" db="EMBL/GenBank/DDBJ databases">
        <title>Roseococcus sp. XZZS9, whole genome shotgun sequencing project.</title>
        <authorList>
            <person name="Zhao G."/>
            <person name="Shen L."/>
        </authorList>
    </citation>
    <scope>NUCLEOTIDE SEQUENCE [LARGE SCALE GENOMIC DNA]</scope>
    <source>
        <strain evidence="2 3">XZZS9</strain>
    </source>
</reference>
<evidence type="ECO:0000256" key="1">
    <source>
        <dbReference type="SAM" id="Phobius"/>
    </source>
</evidence>
<organism evidence="2 3">
    <name type="scientific">Roseococcus pinisoli</name>
    <dbReference type="NCBI Taxonomy" id="2835040"/>
    <lineage>
        <taxon>Bacteria</taxon>
        <taxon>Pseudomonadati</taxon>
        <taxon>Pseudomonadota</taxon>
        <taxon>Alphaproteobacteria</taxon>
        <taxon>Acetobacterales</taxon>
        <taxon>Roseomonadaceae</taxon>
        <taxon>Roseococcus</taxon>
    </lineage>
</organism>